<reference evidence="3" key="1">
    <citation type="submission" date="2020-08" db="EMBL/GenBank/DDBJ databases">
        <title>Multicomponent nature underlies the extraordinary mechanical properties of spider dragline silk.</title>
        <authorList>
            <person name="Kono N."/>
            <person name="Nakamura H."/>
            <person name="Mori M."/>
            <person name="Yoshida Y."/>
            <person name="Ohtoshi R."/>
            <person name="Malay A.D."/>
            <person name="Moran D.A.P."/>
            <person name="Tomita M."/>
            <person name="Numata K."/>
            <person name="Arakawa K."/>
        </authorList>
    </citation>
    <scope>NUCLEOTIDE SEQUENCE</scope>
</reference>
<name>A0A8X6WCQ3_TRICX</name>
<feature type="domain" description="SWIM-type" evidence="2">
    <location>
        <begin position="86"/>
        <end position="123"/>
    </location>
</feature>
<dbReference type="AlphaFoldDB" id="A0A8X6WCQ3"/>
<comment type="caution">
    <text evidence="3">The sequence shown here is derived from an EMBL/GenBank/DDBJ whole genome shotgun (WGS) entry which is preliminary data.</text>
</comment>
<proteinExistence type="predicted"/>
<dbReference type="PANTHER" id="PTHR47526">
    <property type="entry name" value="ATP-DEPENDENT DNA HELICASE"/>
    <property type="match status" value="1"/>
</dbReference>
<dbReference type="InterPro" id="IPR007527">
    <property type="entry name" value="Znf_SWIM"/>
</dbReference>
<evidence type="ECO:0000313" key="3">
    <source>
        <dbReference type="EMBL" id="GFY32603.1"/>
    </source>
</evidence>
<dbReference type="PANTHER" id="PTHR47526:SF3">
    <property type="entry name" value="PHD-TYPE DOMAIN-CONTAINING PROTEIN"/>
    <property type="match status" value="1"/>
</dbReference>
<dbReference type="GO" id="GO:0008270">
    <property type="term" value="F:zinc ion binding"/>
    <property type="evidence" value="ECO:0007669"/>
    <property type="project" value="UniProtKB-KW"/>
</dbReference>
<evidence type="ECO:0000259" key="2">
    <source>
        <dbReference type="PROSITE" id="PS50966"/>
    </source>
</evidence>
<accession>A0A8X6WCQ3</accession>
<dbReference type="PROSITE" id="PS50966">
    <property type="entry name" value="ZF_SWIM"/>
    <property type="match status" value="1"/>
</dbReference>
<dbReference type="Proteomes" id="UP000887159">
    <property type="component" value="Unassembled WGS sequence"/>
</dbReference>
<sequence length="285" mass="32714">MAHSIEQRPLNLKNFQSRHMYAYADTFSQITGNNSVLFRVGKGQKLFNDGFVSSISFTEPNNASNENFVINCKVRAEMKKRVTYQPSVEIRTTCQIITAKCTCPAGSAPAYCKHVFALLHAIEDYVRNELFYASTERLQTWHHPKPSKTVPQETSKIFKGESSKRRLLNTNFDYDAINFCPFMEVMRNESEVIFEKSILLPAAVCSQKCVDNLPALDIDATLFFHKNYYRNMDEILALERRTMGQNCSEWHLERKLRLTASDTKLIISRVADFKTLASQILKKKG</sequence>
<evidence type="ECO:0000256" key="1">
    <source>
        <dbReference type="PROSITE-ProRule" id="PRU00325"/>
    </source>
</evidence>
<evidence type="ECO:0000313" key="4">
    <source>
        <dbReference type="Proteomes" id="UP000887159"/>
    </source>
</evidence>
<gene>
    <name evidence="3" type="primary">AVEN_95873_1</name>
    <name evidence="3" type="ORF">TNCV_673581</name>
</gene>
<dbReference type="Pfam" id="PF04434">
    <property type="entry name" value="SWIM"/>
    <property type="match status" value="1"/>
</dbReference>
<dbReference type="EMBL" id="BMAU01021403">
    <property type="protein sequence ID" value="GFY32603.1"/>
    <property type="molecule type" value="Genomic_DNA"/>
</dbReference>
<keyword evidence="1" id="KW-0863">Zinc-finger</keyword>
<keyword evidence="1" id="KW-0862">Zinc</keyword>
<keyword evidence="1" id="KW-0479">Metal-binding</keyword>
<keyword evidence="4" id="KW-1185">Reference proteome</keyword>
<protein>
    <submittedName>
        <fullName evidence="3">SWIM-type domain-containing protein</fullName>
    </submittedName>
</protein>
<organism evidence="3 4">
    <name type="scientific">Trichonephila clavipes</name>
    <name type="common">Golden silk orbweaver</name>
    <name type="synonym">Nephila clavipes</name>
    <dbReference type="NCBI Taxonomy" id="2585209"/>
    <lineage>
        <taxon>Eukaryota</taxon>
        <taxon>Metazoa</taxon>
        <taxon>Ecdysozoa</taxon>
        <taxon>Arthropoda</taxon>
        <taxon>Chelicerata</taxon>
        <taxon>Arachnida</taxon>
        <taxon>Araneae</taxon>
        <taxon>Araneomorphae</taxon>
        <taxon>Entelegynae</taxon>
        <taxon>Araneoidea</taxon>
        <taxon>Nephilidae</taxon>
        <taxon>Trichonephila</taxon>
    </lineage>
</organism>